<dbReference type="InterPro" id="IPR027417">
    <property type="entry name" value="P-loop_NTPase"/>
</dbReference>
<dbReference type="PANTHER" id="PTHR43776">
    <property type="entry name" value="TRANSPORT ATP-BINDING PROTEIN"/>
    <property type="match status" value="1"/>
</dbReference>
<evidence type="ECO:0000256" key="1">
    <source>
        <dbReference type="ARBA" id="ARBA00005417"/>
    </source>
</evidence>
<dbReference type="InterPro" id="IPR003439">
    <property type="entry name" value="ABC_transporter-like_ATP-bd"/>
</dbReference>
<dbReference type="PROSITE" id="PS50893">
    <property type="entry name" value="ABC_TRANSPORTER_2"/>
    <property type="match status" value="2"/>
</dbReference>
<dbReference type="InterPro" id="IPR050319">
    <property type="entry name" value="ABC_transp_ATP-bind"/>
</dbReference>
<evidence type="ECO:0000256" key="2">
    <source>
        <dbReference type="ARBA" id="ARBA00022448"/>
    </source>
</evidence>
<dbReference type="SUPFAM" id="SSF52540">
    <property type="entry name" value="P-loop containing nucleoside triphosphate hydrolases"/>
    <property type="match status" value="2"/>
</dbReference>
<dbReference type="GO" id="GO:0005524">
    <property type="term" value="F:ATP binding"/>
    <property type="evidence" value="ECO:0007669"/>
    <property type="project" value="UniProtKB-KW"/>
</dbReference>
<sequence length="541" mass="57656">MSTTDTVHGTSPATSPTLRCTDLRIATTGGREVLHGVDYAIAPGEILALVGESGSGKTTAALAALGHFREGLTCTGGRIAFDGHTERVDDLLALPAASIRSMRGRLLSYVPQDPALSLNPLLRVGRQIDEVLAEHTAMDTTERTGRVREVLADVGLPGDDAFLRRYPHQLSGGQQQRVGIATAFACRPDLVVLDEPTTGLDVTTQDLVLDTVRELVTRSRTAALYITHDLAVVAQLADRVAVMCAGEVVETGEVAQVLHAPQHSYTRGLIAAVPDLHSAPERDAPAPAPDGRPLLAVSGVSKRYGRATVLDGVDLELAPGECLMLLGESGSGKTTLARGLAGLLELDDGSVALRGEALGFDRTPAQRRGVQYVFQSPFASLNPRRTIGSSLEVPLRRLTDLDAGQRRDRVHDMLGQVRLDSSFAGRYPGGLSGGERQRAAIARALVTAPDVLICDEVTSALDVSVQAAILDLLAAVRRELGTAMLFVTHNIALARHVADRIAVLHRGRIVEQGTVDEVLARPRHDYTVELLEHTPTMRVGA</sequence>
<evidence type="ECO:0000256" key="4">
    <source>
        <dbReference type="ARBA" id="ARBA00022840"/>
    </source>
</evidence>
<dbReference type="Pfam" id="PF08352">
    <property type="entry name" value="oligo_HPY"/>
    <property type="match status" value="2"/>
</dbReference>
<reference evidence="6 7" key="1">
    <citation type="submission" date="2019-02" db="EMBL/GenBank/DDBJ databases">
        <title>Sequencing the genomes of 1000 actinobacteria strains.</title>
        <authorList>
            <person name="Klenk H.-P."/>
        </authorList>
    </citation>
    <scope>NUCLEOTIDE SEQUENCE [LARGE SCALE GENOMIC DNA]</scope>
    <source>
        <strain evidence="6 7">DSM 45779</strain>
    </source>
</reference>
<proteinExistence type="inferred from homology"/>
<dbReference type="PROSITE" id="PS00211">
    <property type="entry name" value="ABC_TRANSPORTER_1"/>
    <property type="match status" value="2"/>
</dbReference>
<dbReference type="EMBL" id="SHKL01000001">
    <property type="protein sequence ID" value="RZT86571.1"/>
    <property type="molecule type" value="Genomic_DNA"/>
</dbReference>
<dbReference type="InterPro" id="IPR013563">
    <property type="entry name" value="Oligopep_ABC_C"/>
</dbReference>
<dbReference type="InterPro" id="IPR003593">
    <property type="entry name" value="AAA+_ATPase"/>
</dbReference>
<evidence type="ECO:0000259" key="5">
    <source>
        <dbReference type="PROSITE" id="PS50893"/>
    </source>
</evidence>
<dbReference type="Pfam" id="PF00005">
    <property type="entry name" value="ABC_tran"/>
    <property type="match status" value="2"/>
</dbReference>
<organism evidence="6 7">
    <name type="scientific">Pseudonocardia sediminis</name>
    <dbReference type="NCBI Taxonomy" id="1397368"/>
    <lineage>
        <taxon>Bacteria</taxon>
        <taxon>Bacillati</taxon>
        <taxon>Actinomycetota</taxon>
        <taxon>Actinomycetes</taxon>
        <taxon>Pseudonocardiales</taxon>
        <taxon>Pseudonocardiaceae</taxon>
        <taxon>Pseudonocardia</taxon>
    </lineage>
</organism>
<dbReference type="SMART" id="SM00382">
    <property type="entry name" value="AAA"/>
    <property type="match status" value="2"/>
</dbReference>
<dbReference type="PANTHER" id="PTHR43776:SF7">
    <property type="entry name" value="D,D-DIPEPTIDE TRANSPORT ATP-BINDING PROTEIN DDPF-RELATED"/>
    <property type="match status" value="1"/>
</dbReference>
<name>A0A4Q7UZV9_PSEST</name>
<dbReference type="InterPro" id="IPR025662">
    <property type="entry name" value="Sigma_54_int_dom_ATP-bd_1"/>
</dbReference>
<dbReference type="NCBIfam" id="NF007739">
    <property type="entry name" value="PRK10419.1"/>
    <property type="match status" value="2"/>
</dbReference>
<dbReference type="Gene3D" id="3.40.50.300">
    <property type="entry name" value="P-loop containing nucleotide triphosphate hydrolases"/>
    <property type="match status" value="2"/>
</dbReference>
<dbReference type="Proteomes" id="UP000291591">
    <property type="component" value="Unassembled WGS sequence"/>
</dbReference>
<comment type="similarity">
    <text evidence="1">Belongs to the ABC transporter superfamily.</text>
</comment>
<gene>
    <name evidence="6" type="ORF">EV383_3468</name>
</gene>
<dbReference type="GO" id="GO:0055085">
    <property type="term" value="P:transmembrane transport"/>
    <property type="evidence" value="ECO:0007669"/>
    <property type="project" value="UniProtKB-ARBA"/>
</dbReference>
<keyword evidence="2" id="KW-0813">Transport</keyword>
<dbReference type="AlphaFoldDB" id="A0A4Q7UZV9"/>
<comment type="caution">
    <text evidence="6">The sequence shown here is derived from an EMBL/GenBank/DDBJ whole genome shotgun (WGS) entry which is preliminary data.</text>
</comment>
<evidence type="ECO:0000313" key="7">
    <source>
        <dbReference type="Proteomes" id="UP000291591"/>
    </source>
</evidence>
<evidence type="ECO:0000256" key="3">
    <source>
        <dbReference type="ARBA" id="ARBA00022741"/>
    </source>
</evidence>
<dbReference type="OrthoDB" id="3169708at2"/>
<dbReference type="GO" id="GO:0015833">
    <property type="term" value="P:peptide transport"/>
    <property type="evidence" value="ECO:0007669"/>
    <property type="project" value="InterPro"/>
</dbReference>
<dbReference type="PROSITE" id="PS00675">
    <property type="entry name" value="SIGMA54_INTERACT_1"/>
    <property type="match status" value="1"/>
</dbReference>
<dbReference type="RefSeq" id="WP_130290846.1">
    <property type="nucleotide sequence ID" value="NZ_SHKL01000001.1"/>
</dbReference>
<keyword evidence="4 6" id="KW-0067">ATP-binding</keyword>
<accession>A0A4Q7UZV9</accession>
<dbReference type="NCBIfam" id="NF008453">
    <property type="entry name" value="PRK11308.1"/>
    <property type="match status" value="2"/>
</dbReference>
<keyword evidence="7" id="KW-1185">Reference proteome</keyword>
<dbReference type="GO" id="GO:0016887">
    <property type="term" value="F:ATP hydrolysis activity"/>
    <property type="evidence" value="ECO:0007669"/>
    <property type="project" value="InterPro"/>
</dbReference>
<dbReference type="CDD" id="cd03257">
    <property type="entry name" value="ABC_NikE_OppD_transporters"/>
    <property type="match status" value="2"/>
</dbReference>
<evidence type="ECO:0000313" key="6">
    <source>
        <dbReference type="EMBL" id="RZT86571.1"/>
    </source>
</evidence>
<feature type="domain" description="ABC transporter" evidence="5">
    <location>
        <begin position="295"/>
        <end position="531"/>
    </location>
</feature>
<keyword evidence="3" id="KW-0547">Nucleotide-binding</keyword>
<protein>
    <submittedName>
        <fullName evidence="6">Peptide/nickel transport system ATP-binding protein</fullName>
    </submittedName>
</protein>
<dbReference type="InterPro" id="IPR017871">
    <property type="entry name" value="ABC_transporter-like_CS"/>
</dbReference>
<feature type="domain" description="ABC transporter" evidence="5">
    <location>
        <begin position="18"/>
        <end position="270"/>
    </location>
</feature>